<dbReference type="AlphaFoldDB" id="A0AAE1BY62"/>
<comment type="caution">
    <text evidence="1">The sequence shown here is derived from an EMBL/GenBank/DDBJ whole genome shotgun (WGS) entry which is preliminary data.</text>
</comment>
<dbReference type="Proteomes" id="UP001286313">
    <property type="component" value="Unassembled WGS sequence"/>
</dbReference>
<sequence length="132" mass="15044">MKTLDPCLTYWCEESIEEVHRAVAAGDGRAAMNMLDNRKKAMARDTNHSTWSTRHSFMAMMNWRSSWHDGTLSFCSRLTKKVEHHYTTLPSVSTPTTTPHLYTMTFKDLGAEKLATDTFGHTPRTTFTTPTL</sequence>
<keyword evidence="2" id="KW-1185">Reference proteome</keyword>
<evidence type="ECO:0000313" key="2">
    <source>
        <dbReference type="Proteomes" id="UP001286313"/>
    </source>
</evidence>
<gene>
    <name evidence="1" type="ORF">Pcinc_034730</name>
</gene>
<accession>A0AAE1BY62</accession>
<organism evidence="1 2">
    <name type="scientific">Petrolisthes cinctipes</name>
    <name type="common">Flat porcelain crab</name>
    <dbReference type="NCBI Taxonomy" id="88211"/>
    <lineage>
        <taxon>Eukaryota</taxon>
        <taxon>Metazoa</taxon>
        <taxon>Ecdysozoa</taxon>
        <taxon>Arthropoda</taxon>
        <taxon>Crustacea</taxon>
        <taxon>Multicrustacea</taxon>
        <taxon>Malacostraca</taxon>
        <taxon>Eumalacostraca</taxon>
        <taxon>Eucarida</taxon>
        <taxon>Decapoda</taxon>
        <taxon>Pleocyemata</taxon>
        <taxon>Anomura</taxon>
        <taxon>Galatheoidea</taxon>
        <taxon>Porcellanidae</taxon>
        <taxon>Petrolisthes</taxon>
    </lineage>
</organism>
<proteinExistence type="predicted"/>
<reference evidence="1" key="1">
    <citation type="submission" date="2023-10" db="EMBL/GenBank/DDBJ databases">
        <title>Genome assemblies of two species of porcelain crab, Petrolisthes cinctipes and Petrolisthes manimaculis (Anomura: Porcellanidae).</title>
        <authorList>
            <person name="Angst P."/>
        </authorList>
    </citation>
    <scope>NUCLEOTIDE SEQUENCE</scope>
    <source>
        <strain evidence="1">PB745_01</strain>
        <tissue evidence="1">Gill</tissue>
    </source>
</reference>
<dbReference type="EMBL" id="JAWQEG010005113">
    <property type="protein sequence ID" value="KAK3859130.1"/>
    <property type="molecule type" value="Genomic_DNA"/>
</dbReference>
<evidence type="ECO:0000313" key="1">
    <source>
        <dbReference type="EMBL" id="KAK3859130.1"/>
    </source>
</evidence>
<name>A0AAE1BY62_PETCI</name>
<protein>
    <submittedName>
        <fullName evidence="1">Uncharacterized protein</fullName>
    </submittedName>
</protein>